<keyword evidence="4 6" id="KW-0472">Membrane</keyword>
<dbReference type="PANTHER" id="PTHR33514:SF13">
    <property type="entry name" value="PROTEIN ABCI12, CHLOROPLASTIC"/>
    <property type="match status" value="1"/>
</dbReference>
<gene>
    <name evidence="7" type="ORF">ACFO3M_01720</name>
</gene>
<feature type="region of interest" description="Disordered" evidence="5">
    <location>
        <begin position="197"/>
        <end position="221"/>
    </location>
</feature>
<comment type="caution">
    <text evidence="7">The sequence shown here is derived from an EMBL/GenBank/DDBJ whole genome shotgun (WGS) entry which is preliminary data.</text>
</comment>
<evidence type="ECO:0000313" key="7">
    <source>
        <dbReference type="EMBL" id="MFC4692098.1"/>
    </source>
</evidence>
<evidence type="ECO:0000256" key="2">
    <source>
        <dbReference type="ARBA" id="ARBA00022692"/>
    </source>
</evidence>
<evidence type="ECO:0000256" key="6">
    <source>
        <dbReference type="SAM" id="Phobius"/>
    </source>
</evidence>
<evidence type="ECO:0000256" key="4">
    <source>
        <dbReference type="ARBA" id="ARBA00023136"/>
    </source>
</evidence>
<proteinExistence type="predicted"/>
<evidence type="ECO:0000313" key="8">
    <source>
        <dbReference type="Proteomes" id="UP001596025"/>
    </source>
</evidence>
<feature type="transmembrane region" description="Helical" evidence="6">
    <location>
        <begin position="70"/>
        <end position="87"/>
    </location>
</feature>
<comment type="subcellular location">
    <subcellularLocation>
        <location evidence="1">Membrane</location>
        <topology evidence="1">Multi-pass membrane protein</topology>
    </subcellularLocation>
</comment>
<accession>A0ABV9LEL2</accession>
<evidence type="ECO:0000256" key="5">
    <source>
        <dbReference type="SAM" id="MobiDB-lite"/>
    </source>
</evidence>
<dbReference type="Pfam" id="PF02361">
    <property type="entry name" value="CbiQ"/>
    <property type="match status" value="1"/>
</dbReference>
<dbReference type="RefSeq" id="WP_387985536.1">
    <property type="nucleotide sequence ID" value="NZ_JBHSGR010000001.1"/>
</dbReference>
<evidence type="ECO:0000256" key="1">
    <source>
        <dbReference type="ARBA" id="ARBA00004141"/>
    </source>
</evidence>
<feature type="transmembrane region" description="Helical" evidence="6">
    <location>
        <begin position="94"/>
        <end position="115"/>
    </location>
</feature>
<dbReference type="EMBL" id="JBHSGR010000001">
    <property type="protein sequence ID" value="MFC4692098.1"/>
    <property type="molecule type" value="Genomic_DNA"/>
</dbReference>
<keyword evidence="3 6" id="KW-1133">Transmembrane helix</keyword>
<organism evidence="7 8">
    <name type="scientific">Geodermatophilus arenarius</name>
    <dbReference type="NCBI Taxonomy" id="1137990"/>
    <lineage>
        <taxon>Bacteria</taxon>
        <taxon>Bacillati</taxon>
        <taxon>Actinomycetota</taxon>
        <taxon>Actinomycetes</taxon>
        <taxon>Geodermatophilales</taxon>
        <taxon>Geodermatophilaceae</taxon>
        <taxon>Geodermatophilus</taxon>
    </lineage>
</organism>
<dbReference type="InterPro" id="IPR003339">
    <property type="entry name" value="ABC/ECF_trnsptr_transmembrane"/>
</dbReference>
<protein>
    <submittedName>
        <fullName evidence="7">Energy-coupling factor transporter transmembrane component T family protein</fullName>
    </submittedName>
</protein>
<evidence type="ECO:0000256" key="3">
    <source>
        <dbReference type="ARBA" id="ARBA00022989"/>
    </source>
</evidence>
<feature type="transmembrane region" description="Helical" evidence="6">
    <location>
        <begin position="42"/>
        <end position="64"/>
    </location>
</feature>
<name>A0ABV9LEL2_9ACTN</name>
<feature type="compositionally biased region" description="Basic and acidic residues" evidence="5">
    <location>
        <begin position="197"/>
        <end position="207"/>
    </location>
</feature>
<dbReference type="CDD" id="cd16914">
    <property type="entry name" value="EcfT"/>
    <property type="match status" value="1"/>
</dbReference>
<reference evidence="8" key="1">
    <citation type="journal article" date="2019" name="Int. J. Syst. Evol. Microbiol.">
        <title>The Global Catalogue of Microorganisms (GCM) 10K type strain sequencing project: providing services to taxonomists for standard genome sequencing and annotation.</title>
        <authorList>
            <consortium name="The Broad Institute Genomics Platform"/>
            <consortium name="The Broad Institute Genome Sequencing Center for Infectious Disease"/>
            <person name="Wu L."/>
            <person name="Ma J."/>
        </authorList>
    </citation>
    <scope>NUCLEOTIDE SEQUENCE [LARGE SCALE GENOMIC DNA]</scope>
    <source>
        <strain evidence="8">CCUG 62763</strain>
    </source>
</reference>
<dbReference type="Proteomes" id="UP001596025">
    <property type="component" value="Unassembled WGS sequence"/>
</dbReference>
<keyword evidence="2 6" id="KW-0812">Transmembrane</keyword>
<dbReference type="PANTHER" id="PTHR33514">
    <property type="entry name" value="PROTEIN ABCI12, CHLOROPLASTIC"/>
    <property type="match status" value="1"/>
</dbReference>
<keyword evidence="8" id="KW-1185">Reference proteome</keyword>
<sequence>MTLALYVPRDGVVHRLPAGAKLLALAVLAVALFWLPTLTAAGVALAGVLAVGLLVARLPVAVLARQARAVLWWVLALLVVHALTTDLRTGAHVGLRLLTLVLAAAVVTATTRVSAMVAVVERLAAPLRLVGVRPARVGLVVTMALRFIPVLVERADRIREAQAARGGSPHGLRGLRTTVAPLLVQVLQMAHDVSEALDARGADDAPPPRRRRRSPAPEVPR</sequence>
<feature type="transmembrane region" description="Helical" evidence="6">
    <location>
        <begin position="12"/>
        <end position="35"/>
    </location>
</feature>